<evidence type="ECO:0000313" key="2">
    <source>
        <dbReference type="Proteomes" id="UP000054477"/>
    </source>
</evidence>
<dbReference type="Proteomes" id="UP000054477">
    <property type="component" value="Unassembled WGS sequence"/>
</dbReference>
<evidence type="ECO:0000313" key="1">
    <source>
        <dbReference type="EMBL" id="KIJ89948.1"/>
    </source>
</evidence>
<dbReference type="HOGENOM" id="CLU_110972_0_0_1"/>
<protein>
    <submittedName>
        <fullName evidence="1">Uncharacterized protein</fullName>
    </submittedName>
</protein>
<reference evidence="2" key="2">
    <citation type="submission" date="2015-01" db="EMBL/GenBank/DDBJ databases">
        <title>Evolutionary Origins and Diversification of the Mycorrhizal Mutualists.</title>
        <authorList>
            <consortium name="DOE Joint Genome Institute"/>
            <consortium name="Mycorrhizal Genomics Consortium"/>
            <person name="Kohler A."/>
            <person name="Kuo A."/>
            <person name="Nagy L.G."/>
            <person name="Floudas D."/>
            <person name="Copeland A."/>
            <person name="Barry K.W."/>
            <person name="Cichocki N."/>
            <person name="Veneault-Fourrey C."/>
            <person name="LaButti K."/>
            <person name="Lindquist E.A."/>
            <person name="Lipzen A."/>
            <person name="Lundell T."/>
            <person name="Morin E."/>
            <person name="Murat C."/>
            <person name="Riley R."/>
            <person name="Ohm R."/>
            <person name="Sun H."/>
            <person name="Tunlid A."/>
            <person name="Henrissat B."/>
            <person name="Grigoriev I.V."/>
            <person name="Hibbett D.S."/>
            <person name="Martin F."/>
        </authorList>
    </citation>
    <scope>NUCLEOTIDE SEQUENCE [LARGE SCALE GENOMIC DNA]</scope>
    <source>
        <strain evidence="2">LaAM-08-1</strain>
    </source>
</reference>
<accession>A0A0C9WQG2</accession>
<reference evidence="1 2" key="1">
    <citation type="submission" date="2014-04" db="EMBL/GenBank/DDBJ databases">
        <authorList>
            <consortium name="DOE Joint Genome Institute"/>
            <person name="Kuo A."/>
            <person name="Kohler A."/>
            <person name="Nagy L.G."/>
            <person name="Floudas D."/>
            <person name="Copeland A."/>
            <person name="Barry K.W."/>
            <person name="Cichocki N."/>
            <person name="Veneault-Fourrey C."/>
            <person name="LaButti K."/>
            <person name="Lindquist E.A."/>
            <person name="Lipzen A."/>
            <person name="Lundell T."/>
            <person name="Morin E."/>
            <person name="Murat C."/>
            <person name="Sun H."/>
            <person name="Tunlid A."/>
            <person name="Henrissat B."/>
            <person name="Grigoriev I.V."/>
            <person name="Hibbett D.S."/>
            <person name="Martin F."/>
            <person name="Nordberg H.P."/>
            <person name="Cantor M.N."/>
            <person name="Hua S.X."/>
        </authorList>
    </citation>
    <scope>NUCLEOTIDE SEQUENCE [LARGE SCALE GENOMIC DNA]</scope>
    <source>
        <strain evidence="1 2">LaAM-08-1</strain>
    </source>
</reference>
<sequence length="138" mass="15347">SNTTKCETIEATHVRRNLPSWSADENQLPCLGHVVNLAEVDVMTHITKIAAVETATAIWEYDPSLPDNRVLNGSLDVTAAIRTLAIKIQSSGQRIEGFEKLQAECGLKDSLKIPLHSNVRWGTAHRMLSVSYKIRQVR</sequence>
<gene>
    <name evidence="1" type="ORF">K443DRAFT_117306</name>
</gene>
<name>A0A0C9WQG2_9AGAR</name>
<organism evidence="1 2">
    <name type="scientific">Laccaria amethystina LaAM-08-1</name>
    <dbReference type="NCBI Taxonomy" id="1095629"/>
    <lineage>
        <taxon>Eukaryota</taxon>
        <taxon>Fungi</taxon>
        <taxon>Dikarya</taxon>
        <taxon>Basidiomycota</taxon>
        <taxon>Agaricomycotina</taxon>
        <taxon>Agaricomycetes</taxon>
        <taxon>Agaricomycetidae</taxon>
        <taxon>Agaricales</taxon>
        <taxon>Agaricineae</taxon>
        <taxon>Hydnangiaceae</taxon>
        <taxon>Laccaria</taxon>
    </lineage>
</organism>
<feature type="non-terminal residue" evidence="1">
    <location>
        <position position="1"/>
    </location>
</feature>
<keyword evidence="2" id="KW-1185">Reference proteome</keyword>
<dbReference type="OrthoDB" id="2749294at2759"/>
<proteinExistence type="predicted"/>
<dbReference type="AlphaFoldDB" id="A0A0C9WQG2"/>
<dbReference type="EMBL" id="KN839348">
    <property type="protein sequence ID" value="KIJ89948.1"/>
    <property type="molecule type" value="Genomic_DNA"/>
</dbReference>